<evidence type="ECO:0000256" key="6">
    <source>
        <dbReference type="ARBA" id="ARBA00022989"/>
    </source>
</evidence>
<keyword evidence="13" id="KW-0325">Glycoprotein</keyword>
<dbReference type="InterPro" id="IPR001828">
    <property type="entry name" value="ANF_lig-bd_rcpt"/>
</dbReference>
<keyword evidence="6 18" id="KW-1133">Transmembrane helix</keyword>
<feature type="transmembrane region" description="Helical" evidence="18">
    <location>
        <begin position="728"/>
        <end position="746"/>
    </location>
</feature>
<keyword evidence="8" id="KW-0297">G-protein coupled receptor</keyword>
<comment type="caution">
    <text evidence="21">The sequence shown here is derived from an EMBL/GenBank/DDBJ whole genome shotgun (WGS) entry which is preliminary data.</text>
</comment>
<feature type="region of interest" description="Disordered" evidence="17">
    <location>
        <begin position="850"/>
        <end position="973"/>
    </location>
</feature>
<keyword evidence="4 18" id="KW-0812">Transmembrane</keyword>
<protein>
    <recommendedName>
        <fullName evidence="20">G-protein coupled receptors family 3 profile domain-containing protein</fullName>
    </recommendedName>
</protein>
<feature type="compositionally biased region" description="Basic and acidic residues" evidence="17">
    <location>
        <begin position="1050"/>
        <end position="1074"/>
    </location>
</feature>
<accession>A0A8J6GZN8</accession>
<dbReference type="PANTHER" id="PTHR10519:SF74">
    <property type="entry name" value="GAMMA-AMINOBUTYRIC ACID TYPE B RECEPTOR SUBUNIT 2"/>
    <property type="match status" value="1"/>
</dbReference>
<evidence type="ECO:0000256" key="9">
    <source>
        <dbReference type="ARBA" id="ARBA00023054"/>
    </source>
</evidence>
<keyword evidence="14" id="KW-0807">Transducer</keyword>
<reference evidence="21" key="1">
    <citation type="journal article" date="2020" name="J Insects Food Feed">
        <title>The yellow mealworm (Tenebrio molitor) genome: a resource for the emerging insects as food and feed industry.</title>
        <authorList>
            <person name="Eriksson T."/>
            <person name="Andere A."/>
            <person name="Kelstrup H."/>
            <person name="Emery V."/>
            <person name="Picard C."/>
        </authorList>
    </citation>
    <scope>NUCLEOTIDE SEQUENCE</scope>
    <source>
        <strain evidence="21">Stoneville</strain>
        <tissue evidence="21">Whole head</tissue>
    </source>
</reference>
<evidence type="ECO:0000256" key="19">
    <source>
        <dbReference type="SAM" id="SignalP"/>
    </source>
</evidence>
<dbReference type="InterPro" id="IPR028082">
    <property type="entry name" value="Peripla_BP_I"/>
</dbReference>
<dbReference type="GO" id="GO:0007214">
    <property type="term" value="P:gamma-aminobutyric acid signaling pathway"/>
    <property type="evidence" value="ECO:0007669"/>
    <property type="project" value="TreeGrafter"/>
</dbReference>
<keyword evidence="9" id="KW-0175">Coiled coil</keyword>
<evidence type="ECO:0000256" key="2">
    <source>
        <dbReference type="ARBA" id="ARBA00022475"/>
    </source>
</evidence>
<dbReference type="AlphaFoldDB" id="A0A8J6GZN8"/>
<feature type="transmembrane region" description="Helical" evidence="18">
    <location>
        <begin position="685"/>
        <end position="708"/>
    </location>
</feature>
<keyword evidence="10 18" id="KW-0472">Membrane</keyword>
<feature type="compositionally biased region" description="Basic and acidic residues" evidence="17">
    <location>
        <begin position="950"/>
        <end position="973"/>
    </location>
</feature>
<name>A0A8J6GZN8_TENMO</name>
<gene>
    <name evidence="21" type="ORF">GEV33_013699</name>
</gene>
<dbReference type="GO" id="GO:0038039">
    <property type="term" value="C:G protein-coupled receptor heterodimeric complex"/>
    <property type="evidence" value="ECO:0007669"/>
    <property type="project" value="TreeGrafter"/>
</dbReference>
<feature type="transmembrane region" description="Helical" evidence="18">
    <location>
        <begin position="513"/>
        <end position="534"/>
    </location>
</feature>
<feature type="region of interest" description="Disordered" evidence="17">
    <location>
        <begin position="1028"/>
        <end position="1074"/>
    </location>
</feature>
<feature type="domain" description="G-protein coupled receptors family 3 profile" evidence="20">
    <location>
        <begin position="513"/>
        <end position="795"/>
    </location>
</feature>
<dbReference type="PRINTS" id="PR01177">
    <property type="entry name" value="GABAB1RECPTR"/>
</dbReference>
<evidence type="ECO:0000256" key="18">
    <source>
        <dbReference type="SAM" id="Phobius"/>
    </source>
</evidence>
<dbReference type="EMBL" id="JABDTM020028349">
    <property type="protein sequence ID" value="KAH0809095.1"/>
    <property type="molecule type" value="Genomic_DNA"/>
</dbReference>
<keyword evidence="7" id="KW-0770">Synapse</keyword>
<feature type="compositionally biased region" description="Pro residues" evidence="17">
    <location>
        <begin position="938"/>
        <end position="947"/>
    </location>
</feature>
<keyword evidence="5 19" id="KW-0732">Signal</keyword>
<keyword evidence="3" id="KW-0597">Phosphoprotein</keyword>
<dbReference type="GO" id="GO:0045211">
    <property type="term" value="C:postsynaptic membrane"/>
    <property type="evidence" value="ECO:0007669"/>
    <property type="project" value="UniProtKB-SubCell"/>
</dbReference>
<dbReference type="PRINTS" id="PR01176">
    <property type="entry name" value="GABABRECEPTR"/>
</dbReference>
<dbReference type="Gene3D" id="3.40.50.2300">
    <property type="match status" value="2"/>
</dbReference>
<evidence type="ECO:0000256" key="12">
    <source>
        <dbReference type="ARBA" id="ARBA00023170"/>
    </source>
</evidence>
<comment type="similarity">
    <text evidence="1">Belongs to the G-protein coupled receptor 3 family. GABA-B receptor subfamily.</text>
</comment>
<feature type="compositionally biased region" description="Polar residues" evidence="17">
    <location>
        <begin position="875"/>
        <end position="893"/>
    </location>
</feature>
<keyword evidence="22" id="KW-1185">Reference proteome</keyword>
<dbReference type="SUPFAM" id="SSF53822">
    <property type="entry name" value="Periplasmic binding protein-like I"/>
    <property type="match status" value="1"/>
</dbReference>
<evidence type="ECO:0000256" key="1">
    <source>
        <dbReference type="ARBA" id="ARBA00008991"/>
    </source>
</evidence>
<proteinExistence type="inferred from homology"/>
<evidence type="ECO:0000256" key="8">
    <source>
        <dbReference type="ARBA" id="ARBA00023040"/>
    </source>
</evidence>
<feature type="transmembrane region" description="Helical" evidence="18">
    <location>
        <begin position="752"/>
        <end position="772"/>
    </location>
</feature>
<evidence type="ECO:0000256" key="5">
    <source>
        <dbReference type="ARBA" id="ARBA00022729"/>
    </source>
</evidence>
<dbReference type="CDD" id="cd06366">
    <property type="entry name" value="PBP1_GABAb_receptor"/>
    <property type="match status" value="1"/>
</dbReference>
<evidence type="ECO:0000256" key="17">
    <source>
        <dbReference type="SAM" id="MobiDB-lite"/>
    </source>
</evidence>
<dbReference type="Pfam" id="PF01094">
    <property type="entry name" value="ANF_receptor"/>
    <property type="match status" value="1"/>
</dbReference>
<evidence type="ECO:0000256" key="13">
    <source>
        <dbReference type="ARBA" id="ARBA00023180"/>
    </source>
</evidence>
<comment type="subcellular location">
    <subcellularLocation>
        <location evidence="16">Postsynaptic cell membrane</location>
        <topology evidence="16">Multi-pass membrane protein</topology>
    </subcellularLocation>
</comment>
<feature type="signal peptide" evidence="19">
    <location>
        <begin position="1"/>
        <end position="20"/>
    </location>
</feature>
<feature type="chain" id="PRO_5035203670" description="G-protein coupled receptors family 3 profile domain-containing protein" evidence="19">
    <location>
        <begin position="21"/>
        <end position="1165"/>
    </location>
</feature>
<evidence type="ECO:0000259" key="20">
    <source>
        <dbReference type="PROSITE" id="PS50259"/>
    </source>
</evidence>
<evidence type="ECO:0000256" key="16">
    <source>
        <dbReference type="ARBA" id="ARBA00034104"/>
    </source>
</evidence>
<feature type="transmembrane region" description="Helical" evidence="18">
    <location>
        <begin position="587"/>
        <end position="608"/>
    </location>
</feature>
<dbReference type="Proteomes" id="UP000719412">
    <property type="component" value="Unassembled WGS sequence"/>
</dbReference>
<dbReference type="PANTHER" id="PTHR10519">
    <property type="entry name" value="GABA-B RECEPTOR"/>
    <property type="match status" value="1"/>
</dbReference>
<evidence type="ECO:0000256" key="14">
    <source>
        <dbReference type="ARBA" id="ARBA00023224"/>
    </source>
</evidence>
<dbReference type="PROSITE" id="PS50259">
    <property type="entry name" value="G_PROTEIN_RECEP_F3_4"/>
    <property type="match status" value="1"/>
</dbReference>
<keyword evidence="11" id="KW-1015">Disulfide bond</keyword>
<keyword evidence="15" id="KW-0628">Postsynaptic cell membrane</keyword>
<reference evidence="21" key="2">
    <citation type="submission" date="2021-08" db="EMBL/GenBank/DDBJ databases">
        <authorList>
            <person name="Eriksson T."/>
        </authorList>
    </citation>
    <scope>NUCLEOTIDE SEQUENCE</scope>
    <source>
        <strain evidence="21">Stoneville</strain>
        <tissue evidence="21">Whole head</tissue>
    </source>
</reference>
<sequence>MRCPQVRVLALLCLLGSGRPQRPNLDNRKHDVYIAGFFPFGKGVEHSDTGRGVMPSVKLALDHVNEHSILTNYRLHMWWNDTMVSARGCRAGVGAGWGREDSCGGFCHYQVRSLRSQPGPVRGLLDGRWRARYPSIYSVFTPECNAAVGVKAFFDMMHSGPHKLMLFGAACTHVTDPIAKASKHWHLTQLSYADTHPMFTKENFPNFFRIVPSENAFNSPRLSLLKEFNWTRVGTIYQNEPRYSLAHNRLVAELDTLGYQVVETQSFTNEVNSALSKLKEKDTRIILGNFNERWARMIFCEAYKLEMYGRKYQWVIMGTYSYKWWQKNEQDNNCTQDDIELALQQTILTDLLPLSTSGEITISGITADEYKTEYDSRRGHEYSRFHGYTYDGIWAVALAIEKVAHRIRIIKRNMTVSDFRYHDPIWERLFLEALRNTSFEGVTGPVRFYDNERKASILLKQFQNGTEVKVGEYSAATQHLDLTLGAPLKWIGKHPPKDRTLLIIEHTRVNKTVYAILATLAVCGIIMATVFLAFNIKFRNQRYIKMSSPQLNNLIIIGCILTYTSIVFLGLDSGLSSIEAFPYICTARVWTLMAGFSLAFGAMFSKTWRVHSIFTDVKLNKKIIKDYKLFMVVGVLLVIDFGIMTTWQFADPFYRETKQLEPYPHPSSEDIIIIPENEHCASDHMTIFVGVIYVYKGILMIFGAFLAWETRTVSIPALNDSRHVGLSVYNVAIMCICGAAVALVLVDHQDALFLIIGVFVLFCTTATLWLVFVPKMLELRRNPGGSIDKRIRATLRPMSKTRRDSSVSELETKLKDVKALNSKYRKTLLDKESELQMLIRRLGNEAKEILDSRTDSMSDTNRLSVPLLRKEAPSATETSDITSLCSLSSQDFTSLHRSDSQKKKKSPVGDSPKHEKLEPNAQAAPEPLKPTQNGDVSAPPPPENPPVEEPEPKKGGKTPTHERRPSRVLDLEHIAERRRTSMKAEIPEHDEVCHRRVSVPSNRTTPKKKTECGTHVVAKSELWDTGSQHRCAKAHQKTSRVSISQEEEDPHMHRSVSERNRHSQKRDKSPVAKKDVTNICNQQCNKLGYFQSTPNVAALKTATCPPKRDKSMYNATSESELLDREILPIFQKLLTERNKSQHNIDYSFGRSCPNISIKCDIVEYL</sequence>
<dbReference type="GO" id="GO:0004965">
    <property type="term" value="F:G protein-coupled GABA receptor activity"/>
    <property type="evidence" value="ECO:0007669"/>
    <property type="project" value="InterPro"/>
</dbReference>
<dbReference type="InterPro" id="IPR017978">
    <property type="entry name" value="GPCR_3_C"/>
</dbReference>
<feature type="transmembrane region" description="Helical" evidence="18">
    <location>
        <begin position="629"/>
        <end position="650"/>
    </location>
</feature>
<evidence type="ECO:0000256" key="11">
    <source>
        <dbReference type="ARBA" id="ARBA00023157"/>
    </source>
</evidence>
<evidence type="ECO:0000313" key="22">
    <source>
        <dbReference type="Proteomes" id="UP000719412"/>
    </source>
</evidence>
<evidence type="ECO:0000256" key="4">
    <source>
        <dbReference type="ARBA" id="ARBA00022692"/>
    </source>
</evidence>
<evidence type="ECO:0000256" key="10">
    <source>
        <dbReference type="ARBA" id="ARBA00023136"/>
    </source>
</evidence>
<organism evidence="21 22">
    <name type="scientific">Tenebrio molitor</name>
    <name type="common">Yellow mealworm beetle</name>
    <dbReference type="NCBI Taxonomy" id="7067"/>
    <lineage>
        <taxon>Eukaryota</taxon>
        <taxon>Metazoa</taxon>
        <taxon>Ecdysozoa</taxon>
        <taxon>Arthropoda</taxon>
        <taxon>Hexapoda</taxon>
        <taxon>Insecta</taxon>
        <taxon>Pterygota</taxon>
        <taxon>Neoptera</taxon>
        <taxon>Endopterygota</taxon>
        <taxon>Coleoptera</taxon>
        <taxon>Polyphaga</taxon>
        <taxon>Cucujiformia</taxon>
        <taxon>Tenebrionidae</taxon>
        <taxon>Tenebrio</taxon>
    </lineage>
</organism>
<feature type="transmembrane region" description="Helical" evidence="18">
    <location>
        <begin position="554"/>
        <end position="575"/>
    </location>
</feature>
<keyword evidence="12" id="KW-0675">Receptor</keyword>
<dbReference type="Pfam" id="PF00003">
    <property type="entry name" value="7tm_3"/>
    <property type="match status" value="1"/>
</dbReference>
<evidence type="ECO:0000256" key="7">
    <source>
        <dbReference type="ARBA" id="ARBA00023018"/>
    </source>
</evidence>
<dbReference type="CDD" id="cd15294">
    <property type="entry name" value="7tmC_GABA-B-R2"/>
    <property type="match status" value="1"/>
</dbReference>
<dbReference type="InterPro" id="IPR002455">
    <property type="entry name" value="GPCR3_GABA-B"/>
</dbReference>
<evidence type="ECO:0000256" key="15">
    <source>
        <dbReference type="ARBA" id="ARBA00023257"/>
    </source>
</evidence>
<evidence type="ECO:0000256" key="3">
    <source>
        <dbReference type="ARBA" id="ARBA00022553"/>
    </source>
</evidence>
<keyword evidence="2" id="KW-1003">Cell membrane</keyword>
<evidence type="ECO:0000313" key="21">
    <source>
        <dbReference type="EMBL" id="KAH0809095.1"/>
    </source>
</evidence>
<dbReference type="FunFam" id="3.40.50.2300:FF:000072">
    <property type="entry name" value="Gamma-aminobutyric acid type B receptor subunit 2"/>
    <property type="match status" value="2"/>
</dbReference>